<accession>A0ABR7HVY8</accession>
<evidence type="ECO:0000313" key="2">
    <source>
        <dbReference type="Proteomes" id="UP000660021"/>
    </source>
</evidence>
<sequence length="167" mass="19314">MLITPEEISKFDFTPYGRYLSRPGNHPCGLDTGYSQCWPAEYTFPMGEMRFGIEQARSRAVLSIPKMEQHRESKELVICGDQPVVLPLCLPRDRNDRMEHPRVGDVRAVILRPGDTVVLDEYIWHAGCMPLVEDTFYLFAYRVRDEELYWRTVEHGPIELRLGGVQA</sequence>
<name>A0ABR7HVY8_9FIRM</name>
<organism evidence="1 2">
    <name type="scientific">Pseudoflavonifractor hominis</name>
    <dbReference type="NCBI Taxonomy" id="2763059"/>
    <lineage>
        <taxon>Bacteria</taxon>
        <taxon>Bacillati</taxon>
        <taxon>Bacillota</taxon>
        <taxon>Clostridia</taxon>
        <taxon>Eubacteriales</taxon>
        <taxon>Oscillospiraceae</taxon>
        <taxon>Pseudoflavonifractor</taxon>
    </lineage>
</organism>
<evidence type="ECO:0000313" key="1">
    <source>
        <dbReference type="EMBL" id="MBC5731682.1"/>
    </source>
</evidence>
<gene>
    <name evidence="1" type="ORF">H8S34_12715</name>
</gene>
<dbReference type="SUPFAM" id="SSF51182">
    <property type="entry name" value="RmlC-like cupins"/>
    <property type="match status" value="1"/>
</dbReference>
<dbReference type="Proteomes" id="UP000660021">
    <property type="component" value="Unassembled WGS sequence"/>
</dbReference>
<proteinExistence type="predicted"/>
<evidence type="ECO:0008006" key="3">
    <source>
        <dbReference type="Google" id="ProtNLM"/>
    </source>
</evidence>
<reference evidence="1 2" key="1">
    <citation type="submission" date="2020-08" db="EMBL/GenBank/DDBJ databases">
        <title>Genome public.</title>
        <authorList>
            <person name="Liu C."/>
            <person name="Sun Q."/>
        </authorList>
    </citation>
    <scope>NUCLEOTIDE SEQUENCE [LARGE SCALE GENOMIC DNA]</scope>
    <source>
        <strain evidence="1 2">New-38</strain>
    </source>
</reference>
<dbReference type="EMBL" id="JACOPR010000009">
    <property type="protein sequence ID" value="MBC5731682.1"/>
    <property type="molecule type" value="Genomic_DNA"/>
</dbReference>
<comment type="caution">
    <text evidence="1">The sequence shown here is derived from an EMBL/GenBank/DDBJ whole genome shotgun (WGS) entry which is preliminary data.</text>
</comment>
<dbReference type="InterPro" id="IPR024060">
    <property type="entry name" value="Ureidoglycolate_lyase_dom_sf"/>
</dbReference>
<dbReference type="Gene3D" id="2.60.120.480">
    <property type="entry name" value="Ureidoglycolate hydrolase"/>
    <property type="match status" value="1"/>
</dbReference>
<dbReference type="InterPro" id="IPR011051">
    <property type="entry name" value="RmlC_Cupin_sf"/>
</dbReference>
<dbReference type="RefSeq" id="WP_186964171.1">
    <property type="nucleotide sequence ID" value="NZ_JACOPR010000009.1"/>
</dbReference>
<keyword evidence="2" id="KW-1185">Reference proteome</keyword>
<protein>
    <recommendedName>
        <fullName evidence="3">Ureidoglycolate hydrolase</fullName>
    </recommendedName>
</protein>